<comment type="subcellular location">
    <subcellularLocation>
        <location evidence="3 16">Cytoplasm</location>
    </subcellularLocation>
</comment>
<evidence type="ECO:0000256" key="14">
    <source>
        <dbReference type="ARBA" id="ARBA00038036"/>
    </source>
</evidence>
<comment type="similarity">
    <text evidence="14 16">Belongs to the type III pantothenate kinase family.</text>
</comment>
<dbReference type="HOGENOM" id="CLU_066627_0_1_6"/>
<comment type="function">
    <text evidence="16">Catalyzes the phosphorylation of pantothenate (Pan), the first step in CoA biosynthesis.</text>
</comment>
<dbReference type="RefSeq" id="WP_038638958.1">
    <property type="nucleotide sequence ID" value="NZ_CP009888.1"/>
</dbReference>
<dbReference type="PANTHER" id="PTHR34265">
    <property type="entry name" value="TYPE III PANTOTHENATE KINASE"/>
    <property type="match status" value="1"/>
</dbReference>
<dbReference type="Gene3D" id="3.30.420.40">
    <property type="match status" value="2"/>
</dbReference>
<dbReference type="CDD" id="cd24015">
    <property type="entry name" value="ASKHA_NBD_PanK-III"/>
    <property type="match status" value="1"/>
</dbReference>
<evidence type="ECO:0000256" key="11">
    <source>
        <dbReference type="ARBA" id="ARBA00022840"/>
    </source>
</evidence>
<dbReference type="GO" id="GO:0015937">
    <property type="term" value="P:coenzyme A biosynthetic process"/>
    <property type="evidence" value="ECO:0007669"/>
    <property type="project" value="UniProtKB-UniRule"/>
</dbReference>
<protein>
    <recommendedName>
        <fullName evidence="15 16">Type III pantothenate kinase</fullName>
        <ecNumber evidence="6 16">2.7.1.33</ecNumber>
    </recommendedName>
    <alternativeName>
        <fullName evidence="16">PanK-III</fullName>
    </alternativeName>
    <alternativeName>
        <fullName evidence="16">Pantothenic acid kinase</fullName>
    </alternativeName>
</protein>
<evidence type="ECO:0000256" key="6">
    <source>
        <dbReference type="ARBA" id="ARBA00012102"/>
    </source>
</evidence>
<dbReference type="KEGG" id="pseo:OM33_03805"/>
<evidence type="ECO:0000256" key="12">
    <source>
        <dbReference type="ARBA" id="ARBA00022958"/>
    </source>
</evidence>
<keyword evidence="7 16" id="KW-0963">Cytoplasm</keyword>
<feature type="binding site" evidence="16">
    <location>
        <position position="112"/>
    </location>
    <ligand>
        <name>ATP</name>
        <dbReference type="ChEBI" id="CHEBI:30616"/>
    </ligand>
</feature>
<keyword evidence="16" id="KW-0479">Metal-binding</keyword>
<evidence type="ECO:0000256" key="16">
    <source>
        <dbReference type="HAMAP-Rule" id="MF_01274"/>
    </source>
</evidence>
<dbReference type="Pfam" id="PF03309">
    <property type="entry name" value="Pan_kinase"/>
    <property type="match status" value="1"/>
</dbReference>
<keyword evidence="10 16" id="KW-0418">Kinase</keyword>
<dbReference type="EC" id="2.7.1.33" evidence="6 16"/>
<evidence type="ECO:0000256" key="8">
    <source>
        <dbReference type="ARBA" id="ARBA00022679"/>
    </source>
</evidence>
<keyword evidence="8 16" id="KW-0808">Transferase</keyword>
<dbReference type="GO" id="GO:0046872">
    <property type="term" value="F:metal ion binding"/>
    <property type="evidence" value="ECO:0007669"/>
    <property type="project" value="UniProtKB-KW"/>
</dbReference>
<feature type="binding site" evidence="16">
    <location>
        <position position="109"/>
    </location>
    <ligand>
        <name>K(+)</name>
        <dbReference type="ChEBI" id="CHEBI:29103"/>
    </ligand>
</feature>
<dbReference type="GO" id="GO:0005737">
    <property type="term" value="C:cytoplasm"/>
    <property type="evidence" value="ECO:0007669"/>
    <property type="project" value="UniProtKB-SubCell"/>
</dbReference>
<evidence type="ECO:0000256" key="4">
    <source>
        <dbReference type="ARBA" id="ARBA00005225"/>
    </source>
</evidence>
<comment type="cofactor">
    <cofactor evidence="16">
        <name>NH4(+)</name>
        <dbReference type="ChEBI" id="CHEBI:28938"/>
    </cofactor>
    <cofactor evidence="16">
        <name>K(+)</name>
        <dbReference type="ChEBI" id="CHEBI:29103"/>
    </cofactor>
    <text evidence="16">A monovalent cation. Ammonium or potassium.</text>
</comment>
<dbReference type="InterPro" id="IPR004619">
    <property type="entry name" value="Type_III_PanK"/>
</dbReference>
<dbReference type="HAMAP" id="MF_01274">
    <property type="entry name" value="Pantothen_kinase_3"/>
    <property type="match status" value="1"/>
</dbReference>
<sequence length="224" mass="24278">MKLLVDVGNTALKLALYQAGKITFIEQQGLDWQSITQVLIASVRANAKLDQLITTAKANNVETIFAQVTAEHKGVSCAYPEFQNLGIDRWLVVLAAAHLYPKTSSIVIDAGTATTVDVLIDGSVHKGGWIIPGIDLMMESITMRAEKVFANEDVTFDNKVGINTPEALSFGCLAANLGLVQQVRALFGKNIRVLCTGGYGKLLSEHIENSEFIEDLVLRGLVAY</sequence>
<feature type="binding site" evidence="16">
    <location>
        <begin position="6"/>
        <end position="13"/>
    </location>
    <ligand>
        <name>ATP</name>
        <dbReference type="ChEBI" id="CHEBI:30616"/>
    </ligand>
</feature>
<keyword evidence="11 16" id="KW-0067">ATP-binding</keyword>
<keyword evidence="9 16" id="KW-0547">Nucleotide-binding</keyword>
<dbReference type="STRING" id="1348114.OM33_03805"/>
<evidence type="ECO:0000256" key="7">
    <source>
        <dbReference type="ARBA" id="ARBA00022490"/>
    </source>
</evidence>
<dbReference type="InterPro" id="IPR043129">
    <property type="entry name" value="ATPase_NBD"/>
</dbReference>
<dbReference type="NCBIfam" id="TIGR00671">
    <property type="entry name" value="baf"/>
    <property type="match status" value="1"/>
</dbReference>
<evidence type="ECO:0000256" key="9">
    <source>
        <dbReference type="ARBA" id="ARBA00022741"/>
    </source>
</evidence>
<accession>A0A0A7ECQ8</accession>
<dbReference type="GO" id="GO:0005524">
    <property type="term" value="F:ATP binding"/>
    <property type="evidence" value="ECO:0007669"/>
    <property type="project" value="UniProtKB-UniRule"/>
</dbReference>
<keyword evidence="12 16" id="KW-0630">Potassium</keyword>
<dbReference type="EMBL" id="CP009888">
    <property type="protein sequence ID" value="AIY64374.1"/>
    <property type="molecule type" value="Genomic_DNA"/>
</dbReference>
<evidence type="ECO:0000313" key="17">
    <source>
        <dbReference type="EMBL" id="AIY64374.1"/>
    </source>
</evidence>
<feature type="active site" description="Proton acceptor" evidence="16">
    <location>
        <position position="88"/>
    </location>
</feature>
<gene>
    <name evidence="16" type="primary">coaX</name>
    <name evidence="17" type="ORF">OM33_03805</name>
</gene>
<evidence type="ECO:0000256" key="2">
    <source>
        <dbReference type="ARBA" id="ARBA00001958"/>
    </source>
</evidence>
<evidence type="ECO:0000256" key="1">
    <source>
        <dbReference type="ARBA" id="ARBA00001206"/>
    </source>
</evidence>
<comment type="pathway">
    <text evidence="4 16">Cofactor biosynthesis; coenzyme A biosynthesis; CoA from (R)-pantothenate: step 1/5.</text>
</comment>
<feature type="binding site" evidence="16">
    <location>
        <position position="164"/>
    </location>
    <ligand>
        <name>substrate</name>
    </ligand>
</feature>
<dbReference type="SUPFAM" id="SSF53067">
    <property type="entry name" value="Actin-like ATPase domain"/>
    <property type="match status" value="2"/>
</dbReference>
<evidence type="ECO:0000256" key="10">
    <source>
        <dbReference type="ARBA" id="ARBA00022777"/>
    </source>
</evidence>
<feature type="binding site" evidence="16">
    <location>
        <begin position="86"/>
        <end position="89"/>
    </location>
    <ligand>
        <name>substrate</name>
    </ligand>
</feature>
<dbReference type="OrthoDB" id="9781305at2"/>
<comment type="subunit">
    <text evidence="5 16">Homodimer.</text>
</comment>
<comment type="cofactor">
    <cofactor evidence="2">
        <name>K(+)</name>
        <dbReference type="ChEBI" id="CHEBI:29103"/>
    </cofactor>
</comment>
<evidence type="ECO:0000256" key="3">
    <source>
        <dbReference type="ARBA" id="ARBA00004496"/>
    </source>
</evidence>
<comment type="catalytic activity">
    <reaction evidence="1 16">
        <text>(R)-pantothenate + ATP = (R)-4'-phosphopantothenate + ADP + H(+)</text>
        <dbReference type="Rhea" id="RHEA:16373"/>
        <dbReference type="ChEBI" id="CHEBI:10986"/>
        <dbReference type="ChEBI" id="CHEBI:15378"/>
        <dbReference type="ChEBI" id="CHEBI:29032"/>
        <dbReference type="ChEBI" id="CHEBI:30616"/>
        <dbReference type="ChEBI" id="CHEBI:456216"/>
        <dbReference type="EC" id="2.7.1.33"/>
    </reaction>
</comment>
<feature type="binding site" evidence="16">
    <location>
        <position position="79"/>
    </location>
    <ligand>
        <name>substrate</name>
    </ligand>
</feature>
<evidence type="ECO:0000256" key="13">
    <source>
        <dbReference type="ARBA" id="ARBA00022993"/>
    </source>
</evidence>
<keyword evidence="18" id="KW-1185">Reference proteome</keyword>
<reference evidence="17 18" key="1">
    <citation type="submission" date="2014-11" db="EMBL/GenBank/DDBJ databases">
        <title>Complete Genome Sequence of Pseudoalteromonas sp. Strain OCN003 Isolated from Kaneohe Bay, Oahu, Hawaii.</title>
        <authorList>
            <person name="Beurmann S."/>
            <person name="Videau P."/>
            <person name="Ushijima B."/>
            <person name="Smith A.M."/>
            <person name="Aeby G.S."/>
            <person name="Callahan S.M."/>
            <person name="Belcaid M."/>
        </authorList>
    </citation>
    <scope>NUCLEOTIDE SEQUENCE [LARGE SCALE GENOMIC DNA]</scope>
    <source>
        <strain evidence="17 18">OCN003</strain>
    </source>
</reference>
<dbReference type="Proteomes" id="UP000030341">
    <property type="component" value="Chromosome 1"/>
</dbReference>
<dbReference type="UniPathway" id="UPA00241">
    <property type="reaction ID" value="UER00352"/>
</dbReference>
<dbReference type="AlphaFoldDB" id="A0A0A7ECQ8"/>
<evidence type="ECO:0000256" key="5">
    <source>
        <dbReference type="ARBA" id="ARBA00011738"/>
    </source>
</evidence>
<dbReference type="PANTHER" id="PTHR34265:SF1">
    <property type="entry name" value="TYPE III PANTOTHENATE KINASE"/>
    <property type="match status" value="1"/>
</dbReference>
<dbReference type="eggNOG" id="COG1521">
    <property type="taxonomic scope" value="Bacteria"/>
</dbReference>
<organism evidence="17 18">
    <name type="scientific">Pseudoalteromonas piratica</name>
    <dbReference type="NCBI Taxonomy" id="1348114"/>
    <lineage>
        <taxon>Bacteria</taxon>
        <taxon>Pseudomonadati</taxon>
        <taxon>Pseudomonadota</taxon>
        <taxon>Gammaproteobacteria</taxon>
        <taxon>Alteromonadales</taxon>
        <taxon>Pseudoalteromonadaceae</taxon>
        <taxon>Pseudoalteromonas</taxon>
    </lineage>
</organism>
<dbReference type="GO" id="GO:0004594">
    <property type="term" value="F:pantothenate kinase activity"/>
    <property type="evidence" value="ECO:0007669"/>
    <property type="project" value="UniProtKB-UniRule"/>
</dbReference>
<evidence type="ECO:0000256" key="15">
    <source>
        <dbReference type="ARBA" id="ARBA00040883"/>
    </source>
</evidence>
<evidence type="ECO:0000313" key="18">
    <source>
        <dbReference type="Proteomes" id="UP000030341"/>
    </source>
</evidence>
<proteinExistence type="inferred from homology"/>
<name>A0A0A7ECQ8_9GAMM</name>
<keyword evidence="13 16" id="KW-0173">Coenzyme A biosynthesis</keyword>